<protein>
    <submittedName>
        <fullName evidence="2">Uncharacterized protein</fullName>
    </submittedName>
</protein>
<evidence type="ECO:0000313" key="3">
    <source>
        <dbReference type="Proteomes" id="UP001142055"/>
    </source>
</evidence>
<feature type="non-terminal residue" evidence="2">
    <location>
        <position position="71"/>
    </location>
</feature>
<reference evidence="2" key="1">
    <citation type="submission" date="2022-12" db="EMBL/GenBank/DDBJ databases">
        <title>Genome assemblies of Blomia tropicalis.</title>
        <authorList>
            <person name="Cui Y."/>
        </authorList>
    </citation>
    <scope>NUCLEOTIDE SEQUENCE</scope>
    <source>
        <tissue evidence="2">Adult mites</tissue>
    </source>
</reference>
<accession>A0A9Q0M082</accession>
<name>A0A9Q0M082_BLOTA</name>
<evidence type="ECO:0000256" key="1">
    <source>
        <dbReference type="SAM" id="MobiDB-lite"/>
    </source>
</evidence>
<organism evidence="2 3">
    <name type="scientific">Blomia tropicalis</name>
    <name type="common">Mite</name>
    <dbReference type="NCBI Taxonomy" id="40697"/>
    <lineage>
        <taxon>Eukaryota</taxon>
        <taxon>Metazoa</taxon>
        <taxon>Ecdysozoa</taxon>
        <taxon>Arthropoda</taxon>
        <taxon>Chelicerata</taxon>
        <taxon>Arachnida</taxon>
        <taxon>Acari</taxon>
        <taxon>Acariformes</taxon>
        <taxon>Sarcoptiformes</taxon>
        <taxon>Astigmata</taxon>
        <taxon>Glycyphagoidea</taxon>
        <taxon>Echimyopodidae</taxon>
        <taxon>Blomia</taxon>
    </lineage>
</organism>
<comment type="caution">
    <text evidence="2">The sequence shown here is derived from an EMBL/GenBank/DDBJ whole genome shotgun (WGS) entry which is preliminary data.</text>
</comment>
<gene>
    <name evidence="2" type="ORF">RDWZM_007455</name>
</gene>
<proteinExistence type="predicted"/>
<evidence type="ECO:0000313" key="2">
    <source>
        <dbReference type="EMBL" id="KAJ6216298.1"/>
    </source>
</evidence>
<feature type="compositionally biased region" description="Low complexity" evidence="1">
    <location>
        <begin position="60"/>
        <end position="71"/>
    </location>
</feature>
<feature type="non-terminal residue" evidence="2">
    <location>
        <position position="1"/>
    </location>
</feature>
<dbReference type="EMBL" id="JAPWDV010000003">
    <property type="protein sequence ID" value="KAJ6216298.1"/>
    <property type="molecule type" value="Genomic_DNA"/>
</dbReference>
<keyword evidence="3" id="KW-1185">Reference proteome</keyword>
<sequence length="71" mass="8051">SISSNNWMNIIIDNWCCFIYWCYLNDSWMASNVFEQQQQLISSNGNQIESKDGKEIDDGSSTGQSSSWSAS</sequence>
<feature type="region of interest" description="Disordered" evidence="1">
    <location>
        <begin position="44"/>
        <end position="71"/>
    </location>
</feature>
<dbReference type="Proteomes" id="UP001142055">
    <property type="component" value="Chromosome 3"/>
</dbReference>
<dbReference type="AlphaFoldDB" id="A0A9Q0M082"/>